<feature type="non-terminal residue" evidence="1">
    <location>
        <position position="1"/>
    </location>
</feature>
<gene>
    <name evidence="1" type="ORF">ERUC_LOCUS29297</name>
</gene>
<proteinExistence type="predicted"/>
<dbReference type="PANTHER" id="PTHR31033">
    <property type="entry name" value="PROTEIN, PUTATIVE-RELATED"/>
    <property type="match status" value="1"/>
</dbReference>
<name>A0ABC8L1G4_ERUVS</name>
<dbReference type="Proteomes" id="UP001642260">
    <property type="component" value="Unassembled WGS sequence"/>
</dbReference>
<dbReference type="AlphaFoldDB" id="A0ABC8L1G4"/>
<reference evidence="1 2" key="1">
    <citation type="submission" date="2022-03" db="EMBL/GenBank/DDBJ databases">
        <authorList>
            <person name="Macdonald S."/>
            <person name="Ahmed S."/>
            <person name="Newling K."/>
        </authorList>
    </citation>
    <scope>NUCLEOTIDE SEQUENCE [LARGE SCALE GENOMIC DNA]</scope>
</reference>
<organism evidence="1 2">
    <name type="scientific">Eruca vesicaria subsp. sativa</name>
    <name type="common">Garden rocket</name>
    <name type="synonym">Eruca sativa</name>
    <dbReference type="NCBI Taxonomy" id="29727"/>
    <lineage>
        <taxon>Eukaryota</taxon>
        <taxon>Viridiplantae</taxon>
        <taxon>Streptophyta</taxon>
        <taxon>Embryophyta</taxon>
        <taxon>Tracheophyta</taxon>
        <taxon>Spermatophyta</taxon>
        <taxon>Magnoliopsida</taxon>
        <taxon>eudicotyledons</taxon>
        <taxon>Gunneridae</taxon>
        <taxon>Pentapetalae</taxon>
        <taxon>rosids</taxon>
        <taxon>malvids</taxon>
        <taxon>Brassicales</taxon>
        <taxon>Brassicaceae</taxon>
        <taxon>Brassiceae</taxon>
        <taxon>Eruca</taxon>
    </lineage>
</organism>
<sequence length="80" mass="8506">HGMKFGCSSPVVAARAALSETTLVKSLQPLPAKDVHKGMASDVPIGVCKEHTINFLTSWFVVAHSVVPFIHILGKSVPDV</sequence>
<dbReference type="EMBL" id="CAKOAT010362931">
    <property type="protein sequence ID" value="CAH8363541.1"/>
    <property type="molecule type" value="Genomic_DNA"/>
</dbReference>
<keyword evidence="2" id="KW-1185">Reference proteome</keyword>
<dbReference type="PANTHER" id="PTHR31033:SF18">
    <property type="entry name" value="OS06G0115800 PROTEIN"/>
    <property type="match status" value="1"/>
</dbReference>
<evidence type="ECO:0000313" key="2">
    <source>
        <dbReference type="Proteomes" id="UP001642260"/>
    </source>
</evidence>
<accession>A0ABC8L1G4</accession>
<protein>
    <submittedName>
        <fullName evidence="1">Uncharacterized protein</fullName>
    </submittedName>
</protein>
<evidence type="ECO:0000313" key="1">
    <source>
        <dbReference type="EMBL" id="CAH8363541.1"/>
    </source>
</evidence>
<comment type="caution">
    <text evidence="1">The sequence shown here is derived from an EMBL/GenBank/DDBJ whole genome shotgun (WGS) entry which is preliminary data.</text>
</comment>